<dbReference type="InterPro" id="IPR040911">
    <property type="entry name" value="Exostosin_GT47"/>
</dbReference>
<evidence type="ECO:0000313" key="4">
    <source>
        <dbReference type="Proteomes" id="UP000824469"/>
    </source>
</evidence>
<protein>
    <recommendedName>
        <fullName evidence="2">Exostosin GT47 domain-containing protein</fullName>
    </recommendedName>
</protein>
<dbReference type="EMBL" id="JAHRHJ020003365">
    <property type="protein sequence ID" value="KAH9291871.1"/>
    <property type="molecule type" value="Genomic_DNA"/>
</dbReference>
<evidence type="ECO:0000256" key="1">
    <source>
        <dbReference type="SAM" id="Phobius"/>
    </source>
</evidence>
<name>A0AA38C2J7_TAXCH</name>
<dbReference type="OMA" id="MWARERL"/>
<evidence type="ECO:0000313" key="3">
    <source>
        <dbReference type="EMBL" id="KAH9291871.1"/>
    </source>
</evidence>
<sequence length="227" mass="26665">MPIMGRRHFSHRTTFSSTNRAIIALISVIILTTLYFLSSSNKNGNDFAAKKSQFIKTRPEHSFVKSLEKFLAQPRSSGGSSEKLSFPDGNLTMAATKRLDDAMWRRESFELTEFRDGPFPLRVYVYDMPSKFTYDLLWLFQTTYRETANLTSNGSPVHRLIEQHSVDYWLWADLIAPEYERQLKSVVRVHRQEEADLFYIPFFTTISFFLLEKAQCKQLYRVWARFQ</sequence>
<proteinExistence type="predicted"/>
<reference evidence="3 4" key="1">
    <citation type="journal article" date="2021" name="Nat. Plants">
        <title>The Taxus genome provides insights into paclitaxel biosynthesis.</title>
        <authorList>
            <person name="Xiong X."/>
            <person name="Gou J."/>
            <person name="Liao Q."/>
            <person name="Li Y."/>
            <person name="Zhou Q."/>
            <person name="Bi G."/>
            <person name="Li C."/>
            <person name="Du R."/>
            <person name="Wang X."/>
            <person name="Sun T."/>
            <person name="Guo L."/>
            <person name="Liang H."/>
            <person name="Lu P."/>
            <person name="Wu Y."/>
            <person name="Zhang Z."/>
            <person name="Ro D.K."/>
            <person name="Shang Y."/>
            <person name="Huang S."/>
            <person name="Yan J."/>
        </authorList>
    </citation>
    <scope>NUCLEOTIDE SEQUENCE [LARGE SCALE GENOMIC DNA]</scope>
    <source>
        <strain evidence="3">Ta-2019</strain>
    </source>
</reference>
<evidence type="ECO:0000259" key="2">
    <source>
        <dbReference type="Pfam" id="PF03016"/>
    </source>
</evidence>
<dbReference type="Proteomes" id="UP000824469">
    <property type="component" value="Unassembled WGS sequence"/>
</dbReference>
<gene>
    <name evidence="3" type="ORF">KI387_042943</name>
</gene>
<organism evidence="3 4">
    <name type="scientific">Taxus chinensis</name>
    <name type="common">Chinese yew</name>
    <name type="synonym">Taxus wallichiana var. chinensis</name>
    <dbReference type="NCBI Taxonomy" id="29808"/>
    <lineage>
        <taxon>Eukaryota</taxon>
        <taxon>Viridiplantae</taxon>
        <taxon>Streptophyta</taxon>
        <taxon>Embryophyta</taxon>
        <taxon>Tracheophyta</taxon>
        <taxon>Spermatophyta</taxon>
        <taxon>Pinopsida</taxon>
        <taxon>Pinidae</taxon>
        <taxon>Conifers II</taxon>
        <taxon>Cupressales</taxon>
        <taxon>Taxaceae</taxon>
        <taxon>Taxus</taxon>
    </lineage>
</organism>
<keyword evidence="1" id="KW-1133">Transmembrane helix</keyword>
<dbReference type="Pfam" id="PF03016">
    <property type="entry name" value="Exostosin_GT47"/>
    <property type="match status" value="1"/>
</dbReference>
<keyword evidence="4" id="KW-1185">Reference proteome</keyword>
<feature type="non-terminal residue" evidence="3">
    <location>
        <position position="227"/>
    </location>
</feature>
<dbReference type="AlphaFoldDB" id="A0AA38C2J7"/>
<keyword evidence="1" id="KW-0812">Transmembrane</keyword>
<comment type="caution">
    <text evidence="3">The sequence shown here is derived from an EMBL/GenBank/DDBJ whole genome shotgun (WGS) entry which is preliminary data.</text>
</comment>
<keyword evidence="1" id="KW-0472">Membrane</keyword>
<feature type="transmembrane region" description="Helical" evidence="1">
    <location>
        <begin position="21"/>
        <end position="38"/>
    </location>
</feature>
<feature type="domain" description="Exostosin GT47" evidence="2">
    <location>
        <begin position="120"/>
        <end position="217"/>
    </location>
</feature>
<accession>A0AA38C2J7</accession>